<dbReference type="InterPro" id="IPR016661">
    <property type="entry name" value="PFDN4"/>
</dbReference>
<accession>A0A4Z1GQX4</accession>
<organism evidence="4 5">
    <name type="scientific">Botrytis hyacinthi</name>
    <dbReference type="NCBI Taxonomy" id="278943"/>
    <lineage>
        <taxon>Eukaryota</taxon>
        <taxon>Fungi</taxon>
        <taxon>Dikarya</taxon>
        <taxon>Ascomycota</taxon>
        <taxon>Pezizomycotina</taxon>
        <taxon>Leotiomycetes</taxon>
        <taxon>Helotiales</taxon>
        <taxon>Sclerotiniaceae</taxon>
        <taxon>Botrytis</taxon>
    </lineage>
</organism>
<comment type="caution">
    <text evidence="4">The sequence shown here is derived from an EMBL/GenBank/DDBJ whole genome shotgun (WGS) entry which is preliminary data.</text>
</comment>
<keyword evidence="5" id="KW-1185">Reference proteome</keyword>
<gene>
    <name evidence="4" type="ORF">BHYA_0093g00360</name>
</gene>
<protein>
    <recommendedName>
        <fullName evidence="6">Prefoldin subunit 4</fullName>
    </recommendedName>
</protein>
<dbReference type="GO" id="GO:0051082">
    <property type="term" value="F:unfolded protein binding"/>
    <property type="evidence" value="ECO:0007669"/>
    <property type="project" value="InterPro"/>
</dbReference>
<dbReference type="FunFam" id="1.10.287.370:FF:000005">
    <property type="entry name" value="Prefoldin subunit 4"/>
    <property type="match status" value="1"/>
</dbReference>
<dbReference type="SUPFAM" id="SSF46579">
    <property type="entry name" value="Prefoldin"/>
    <property type="match status" value="1"/>
</dbReference>
<evidence type="ECO:0000313" key="5">
    <source>
        <dbReference type="Proteomes" id="UP000297814"/>
    </source>
</evidence>
<evidence type="ECO:0000256" key="3">
    <source>
        <dbReference type="ARBA" id="ARBA00024667"/>
    </source>
</evidence>
<dbReference type="InterPro" id="IPR002777">
    <property type="entry name" value="PFD_beta-like"/>
</dbReference>
<dbReference type="Proteomes" id="UP000297814">
    <property type="component" value="Unassembled WGS sequence"/>
</dbReference>
<dbReference type="PANTHER" id="PTHR21100">
    <property type="entry name" value="PREFOLDIN SUBUNIT 4"/>
    <property type="match status" value="1"/>
</dbReference>
<dbReference type="PANTHER" id="PTHR21100:SF9">
    <property type="entry name" value="PREFOLDIN SUBUNIT 4"/>
    <property type="match status" value="1"/>
</dbReference>
<dbReference type="AlphaFoldDB" id="A0A4Z1GQX4"/>
<reference evidence="4 5" key="1">
    <citation type="submission" date="2017-12" db="EMBL/GenBank/DDBJ databases">
        <title>Comparative genomics of Botrytis spp.</title>
        <authorList>
            <person name="Valero-Jimenez C.A."/>
            <person name="Tapia P."/>
            <person name="Veloso J."/>
            <person name="Silva-Moreno E."/>
            <person name="Staats M."/>
            <person name="Valdes J.H."/>
            <person name="Van Kan J.A.L."/>
        </authorList>
    </citation>
    <scope>NUCLEOTIDE SEQUENCE [LARGE SCALE GENOMIC DNA]</scope>
    <source>
        <strain evidence="4 5">Bh0001</strain>
    </source>
</reference>
<dbReference type="Gene3D" id="1.10.287.370">
    <property type="match status" value="1"/>
</dbReference>
<evidence type="ECO:0000256" key="2">
    <source>
        <dbReference type="ARBA" id="ARBA00023186"/>
    </source>
</evidence>
<dbReference type="CDD" id="cd23165">
    <property type="entry name" value="Prefoldin_4"/>
    <property type="match status" value="1"/>
</dbReference>
<name>A0A4Z1GQX4_9HELO</name>
<keyword evidence="2" id="KW-0143">Chaperone</keyword>
<comment type="function">
    <text evidence="3">Binds specifically to cytosolic chaperonin (c-CPN) and transfers target proteins to it. Binds to nascent polypeptide chain and promotes folding in an environment in which there are many competing pathways for nonnative proteins.</text>
</comment>
<dbReference type="GO" id="GO:0005737">
    <property type="term" value="C:cytoplasm"/>
    <property type="evidence" value="ECO:0007669"/>
    <property type="project" value="TreeGrafter"/>
</dbReference>
<dbReference type="GO" id="GO:0006457">
    <property type="term" value="P:protein folding"/>
    <property type="evidence" value="ECO:0007669"/>
    <property type="project" value="InterPro"/>
</dbReference>
<comment type="similarity">
    <text evidence="1">Belongs to the prefoldin subunit beta family.</text>
</comment>
<evidence type="ECO:0000313" key="4">
    <source>
        <dbReference type="EMBL" id="TGO37610.1"/>
    </source>
</evidence>
<dbReference type="EMBL" id="PQXK01000093">
    <property type="protein sequence ID" value="TGO37610.1"/>
    <property type="molecule type" value="Genomic_DNA"/>
</dbReference>
<proteinExistence type="inferred from homology"/>
<evidence type="ECO:0008006" key="6">
    <source>
        <dbReference type="Google" id="ProtNLM"/>
    </source>
</evidence>
<evidence type="ECO:0000256" key="1">
    <source>
        <dbReference type="ARBA" id="ARBA00008045"/>
    </source>
</evidence>
<dbReference type="GO" id="GO:0016272">
    <property type="term" value="C:prefoldin complex"/>
    <property type="evidence" value="ECO:0007669"/>
    <property type="project" value="InterPro"/>
</dbReference>
<dbReference type="Pfam" id="PF01920">
    <property type="entry name" value="Prefoldin_2"/>
    <property type="match status" value="1"/>
</dbReference>
<dbReference type="InterPro" id="IPR009053">
    <property type="entry name" value="Prefoldin"/>
</dbReference>
<sequence length="167" mass="19337">MELTPEVQGSNLQAFEAAYLWEFFHNITTAIMQRRMLSKEDEAAVGADEVEVRREDQDKINRFSRLHQREIGLEDELKSKHKEKEDLDDVSGELELADEDDMIPYKIGDSFISLPLPEVQELLTKSTESIEGEVTMVEEKLSIIREEMTQLKVELYARFGRSINLET</sequence>